<dbReference type="Pfam" id="PF00593">
    <property type="entry name" value="TonB_dep_Rec_b-barrel"/>
    <property type="match status" value="1"/>
</dbReference>
<gene>
    <name evidence="13" type="ORF">CCOS864_02356</name>
</gene>
<dbReference type="SUPFAM" id="SSF56935">
    <property type="entry name" value="Porins"/>
    <property type="match status" value="1"/>
</dbReference>
<dbReference type="EMBL" id="UIDD01000007">
    <property type="protein sequence ID" value="SUQ62907.1"/>
    <property type="molecule type" value="Genomic_DNA"/>
</dbReference>
<evidence type="ECO:0000256" key="7">
    <source>
        <dbReference type="ARBA" id="ARBA00023077"/>
    </source>
</evidence>
<dbReference type="GO" id="GO:0009279">
    <property type="term" value="C:cell outer membrane"/>
    <property type="evidence" value="ECO:0007669"/>
    <property type="project" value="UniProtKB-SubCell"/>
</dbReference>
<keyword evidence="3 10" id="KW-1134">Transmembrane beta strand</keyword>
<dbReference type="InterPro" id="IPR036942">
    <property type="entry name" value="Beta-barrel_TonB_sf"/>
</dbReference>
<dbReference type="PANTHER" id="PTHR30442">
    <property type="entry name" value="IRON III DICITRATE TRANSPORT PROTEIN FECA"/>
    <property type="match status" value="1"/>
</dbReference>
<protein>
    <submittedName>
        <fullName evidence="13">Putative TonB-dependent receptor</fullName>
    </submittedName>
</protein>
<keyword evidence="14" id="KW-1185">Reference proteome</keyword>
<comment type="similarity">
    <text evidence="10 11">Belongs to the TonB-dependent receptor family.</text>
</comment>
<dbReference type="PANTHER" id="PTHR30442:SF0">
    <property type="entry name" value="FE(3+) DICITRATE TRANSPORT PROTEIN FECA"/>
    <property type="match status" value="1"/>
</dbReference>
<dbReference type="PROSITE" id="PS52016">
    <property type="entry name" value="TONB_DEPENDENT_REC_3"/>
    <property type="match status" value="1"/>
</dbReference>
<evidence type="ECO:0000256" key="3">
    <source>
        <dbReference type="ARBA" id="ARBA00022452"/>
    </source>
</evidence>
<keyword evidence="4" id="KW-0410">Iron transport</keyword>
<evidence type="ECO:0000256" key="5">
    <source>
        <dbReference type="ARBA" id="ARBA00022692"/>
    </source>
</evidence>
<dbReference type="SMART" id="SM00965">
    <property type="entry name" value="STN"/>
    <property type="match status" value="1"/>
</dbReference>
<evidence type="ECO:0000256" key="6">
    <source>
        <dbReference type="ARBA" id="ARBA00023004"/>
    </source>
</evidence>
<sequence>MPNLLPPCPSTLSLAIRTGLFGGLLSAVLCTLATPVQAEPARQEQRLYQIPPGNLDQALTQFAASAGLLLSVDARLTAGKPSLGLQGHYSPAQALGKLLAGSGLSAYFSDDGRVLIERAAQASDALELGATRVKGQAEDDALKDYGVPRSVETRDLEQLERFRGRSNADMLAGIAGVQTSDGRNGGGIEVNIRGIQGQGRVPVKVDGSQQSLDVYRGYAGTAQRAYIDPDLISSVTVNKGPSLDAGASGAIGGSVEMQTLTVDDILKPGQTTGWRLRGSLSDNSTADVPSDYRVRPRTERNDLLHPHDWSRSLAFAHKDEAFDVVAAYAERRNNNYFAGKHGYSRYDTSVSSGGALVDANTVARNYWPGEEVLNSSTHNKSFMLKGTLYRDNGLELGLGYRYMDSSFGEIMPSQIGRTGPSMTWPLGDFKKDIDRYDEEFWMRANPEYYQQCSAIDAPVPDGDNRWDSTGCYVRETLDPVYDYTDANQMIQFKPGNMKLHTLTSELKWRPEDDSLARYIDLNGHAWATFGRSIMYNNVGFTAPQRGQGYQDEQSENYRKSLKSDLSNLKVGTDISNTSRFVTGTGDYALTYGASYLYETIDPTRKPWQDDLENNRIERNGYRHEYSLSTALEYKPIPELTFTAGGRYSGYRIHDRNRQALFAAPAGADPDAPWWNAEFAGFADNAELSGHGFAPAYSVSYAFTPNVMAYALYNQGMRMPSLFETTLGSWSAEPNYDLRPERMKTFEVGASFKGSNLLLDNDQAGVKLAYFHNTIDDMVTRNYRYNPKGRPGFNGELKIRNVDSFTTQGVELQSHYDSHWWFADASYVYNIKAETCDRAFAQALREGGKSETPNCTTGGFQGSYTNTQNPPRYSVNLVLGAKAFEQKLATGVRMRYTSGPMYVLDKSWHVGTTTPQQHYLEARIYDFFADYQVSDELKVSFNVYNFTDQYYLDPMSQSMMPAPGRTSSLAASLQF</sequence>
<organism evidence="13 14">
    <name type="scientific">Pseudomonas wadenswilerensis</name>
    <dbReference type="NCBI Taxonomy" id="1785161"/>
    <lineage>
        <taxon>Bacteria</taxon>
        <taxon>Pseudomonadati</taxon>
        <taxon>Pseudomonadota</taxon>
        <taxon>Gammaproteobacteria</taxon>
        <taxon>Pseudomonadales</taxon>
        <taxon>Pseudomonadaceae</taxon>
        <taxon>Pseudomonas</taxon>
    </lineage>
</organism>
<evidence type="ECO:0000256" key="9">
    <source>
        <dbReference type="ARBA" id="ARBA00023237"/>
    </source>
</evidence>
<keyword evidence="2 10" id="KW-0813">Transport</keyword>
<keyword evidence="13" id="KW-0675">Receptor</keyword>
<keyword evidence="9 10" id="KW-0998">Cell outer membrane</keyword>
<accession>A0A380SY56</accession>
<evidence type="ECO:0000256" key="11">
    <source>
        <dbReference type="RuleBase" id="RU003357"/>
    </source>
</evidence>
<dbReference type="Gene3D" id="2.170.130.10">
    <property type="entry name" value="TonB-dependent receptor, plug domain"/>
    <property type="match status" value="1"/>
</dbReference>
<evidence type="ECO:0000256" key="10">
    <source>
        <dbReference type="PROSITE-ProRule" id="PRU01360"/>
    </source>
</evidence>
<dbReference type="InterPro" id="IPR039426">
    <property type="entry name" value="TonB-dep_rcpt-like"/>
</dbReference>
<dbReference type="GO" id="GO:0033214">
    <property type="term" value="P:siderophore-iron import into cell"/>
    <property type="evidence" value="ECO:0007669"/>
    <property type="project" value="TreeGrafter"/>
</dbReference>
<evidence type="ECO:0000256" key="4">
    <source>
        <dbReference type="ARBA" id="ARBA00022496"/>
    </source>
</evidence>
<evidence type="ECO:0000256" key="8">
    <source>
        <dbReference type="ARBA" id="ARBA00023136"/>
    </source>
</evidence>
<keyword evidence="5 10" id="KW-0812">Transmembrane</keyword>
<dbReference type="AlphaFoldDB" id="A0A380SY56"/>
<feature type="domain" description="Secretin/TonB short N-terminal" evidence="12">
    <location>
        <begin position="68"/>
        <end position="119"/>
    </location>
</feature>
<evidence type="ECO:0000313" key="13">
    <source>
        <dbReference type="EMBL" id="SUQ62907.1"/>
    </source>
</evidence>
<dbReference type="InterPro" id="IPR012910">
    <property type="entry name" value="Plug_dom"/>
</dbReference>
<keyword evidence="6" id="KW-0408">Iron</keyword>
<keyword evidence="4" id="KW-0406">Ion transport</keyword>
<comment type="subcellular location">
    <subcellularLocation>
        <location evidence="1 10">Cell outer membrane</location>
        <topology evidence="1 10">Multi-pass membrane protein</topology>
    </subcellularLocation>
</comment>
<proteinExistence type="inferred from homology"/>
<evidence type="ECO:0000256" key="2">
    <source>
        <dbReference type="ARBA" id="ARBA00022448"/>
    </source>
</evidence>
<keyword evidence="7 11" id="KW-0798">TonB box</keyword>
<reference evidence="14" key="1">
    <citation type="submission" date="2018-07" db="EMBL/GenBank/DDBJ databases">
        <authorList>
            <person name="Blom J."/>
        </authorList>
    </citation>
    <scope>NUCLEOTIDE SEQUENCE [LARGE SCALE GENOMIC DNA]</scope>
    <source>
        <strain evidence="14">CCOS 864</strain>
    </source>
</reference>
<dbReference type="Proteomes" id="UP000255177">
    <property type="component" value="Unassembled WGS sequence"/>
</dbReference>
<evidence type="ECO:0000256" key="1">
    <source>
        <dbReference type="ARBA" id="ARBA00004571"/>
    </source>
</evidence>
<dbReference type="InterPro" id="IPR011662">
    <property type="entry name" value="Secretin/TonB_short_N"/>
</dbReference>
<dbReference type="Pfam" id="PF07660">
    <property type="entry name" value="STN"/>
    <property type="match status" value="1"/>
</dbReference>
<evidence type="ECO:0000259" key="12">
    <source>
        <dbReference type="SMART" id="SM00965"/>
    </source>
</evidence>
<name>A0A380SY56_9PSED</name>
<dbReference type="Pfam" id="PF07715">
    <property type="entry name" value="Plug"/>
    <property type="match status" value="1"/>
</dbReference>
<dbReference type="Gene3D" id="3.55.50.30">
    <property type="match status" value="1"/>
</dbReference>
<dbReference type="InterPro" id="IPR037066">
    <property type="entry name" value="Plug_dom_sf"/>
</dbReference>
<dbReference type="RefSeq" id="WP_115086493.1">
    <property type="nucleotide sequence ID" value="NZ_CBCSFG010000013.1"/>
</dbReference>
<keyword evidence="8 10" id="KW-0472">Membrane</keyword>
<dbReference type="InterPro" id="IPR000531">
    <property type="entry name" value="Beta-barrel_TonB"/>
</dbReference>
<dbReference type="Gene3D" id="2.40.170.20">
    <property type="entry name" value="TonB-dependent receptor, beta-barrel domain"/>
    <property type="match status" value="1"/>
</dbReference>
<evidence type="ECO:0000313" key="14">
    <source>
        <dbReference type="Proteomes" id="UP000255177"/>
    </source>
</evidence>